<keyword evidence="3" id="KW-1185">Reference proteome</keyword>
<dbReference type="CDD" id="cd08241">
    <property type="entry name" value="QOR1"/>
    <property type="match status" value="1"/>
</dbReference>
<dbReference type="Pfam" id="PF08240">
    <property type="entry name" value="ADH_N"/>
    <property type="match status" value="1"/>
</dbReference>
<accession>A0A8J3YCS2</accession>
<dbReference type="PANTHER" id="PTHR43677">
    <property type="entry name" value="SHORT-CHAIN DEHYDROGENASE/REDUCTASE"/>
    <property type="match status" value="1"/>
</dbReference>
<proteinExistence type="predicted"/>
<dbReference type="Gene3D" id="3.40.50.720">
    <property type="entry name" value="NAD(P)-binding Rossmann-like Domain"/>
    <property type="match status" value="1"/>
</dbReference>
<dbReference type="GO" id="GO:0016491">
    <property type="term" value="F:oxidoreductase activity"/>
    <property type="evidence" value="ECO:0007669"/>
    <property type="project" value="InterPro"/>
</dbReference>
<protein>
    <submittedName>
        <fullName evidence="2">Oxidoreductase</fullName>
    </submittedName>
</protein>
<dbReference type="EMBL" id="BOOY01000039">
    <property type="protein sequence ID" value="GIJ06306.1"/>
    <property type="molecule type" value="Genomic_DNA"/>
</dbReference>
<dbReference type="SUPFAM" id="SSF51735">
    <property type="entry name" value="NAD(P)-binding Rossmann-fold domains"/>
    <property type="match status" value="1"/>
</dbReference>
<evidence type="ECO:0000313" key="3">
    <source>
        <dbReference type="Proteomes" id="UP000652013"/>
    </source>
</evidence>
<evidence type="ECO:0000313" key="2">
    <source>
        <dbReference type="EMBL" id="GIJ06306.1"/>
    </source>
</evidence>
<organism evidence="2 3">
    <name type="scientific">Spirilliplanes yamanashiensis</name>
    <dbReference type="NCBI Taxonomy" id="42233"/>
    <lineage>
        <taxon>Bacteria</taxon>
        <taxon>Bacillati</taxon>
        <taxon>Actinomycetota</taxon>
        <taxon>Actinomycetes</taxon>
        <taxon>Micromonosporales</taxon>
        <taxon>Micromonosporaceae</taxon>
        <taxon>Spirilliplanes</taxon>
    </lineage>
</organism>
<sequence>MKRWQATEFGMPQAVLKLAEVALPEPGPREARVRVLAASVALPDLLMVQGRYPFVPAPPVSPGQEIVGIVDKAGSGYPFPVGTRIMGNSRADIAVGGLAEYTLSPATGAVPVLPELTDSQAAGFPGSFHVAHIGLAHRAALQPGETLLVLGGSGRTGSAAIQLGKALGATVIATARNHDKARFCQAQGADHVINLREQPLTDTVRDLTGGHGVDVVYDTVGGETYDQATHAIARAGRVLLVGFASGTWGQPDPQHIMFNDYSVSGALSAFRHDTERDETLNALADLLRQGAISPPVTDQYTFDDVPAAITSRSGDAVGQAVVTVASTAELVAAP</sequence>
<dbReference type="InterPro" id="IPR013149">
    <property type="entry name" value="ADH-like_C"/>
</dbReference>
<dbReference type="RefSeq" id="WP_203941480.1">
    <property type="nucleotide sequence ID" value="NZ_BAAAGJ010000014.1"/>
</dbReference>
<dbReference type="PANTHER" id="PTHR43677:SF4">
    <property type="entry name" value="QUINONE OXIDOREDUCTASE-LIKE PROTEIN 2"/>
    <property type="match status" value="1"/>
</dbReference>
<gene>
    <name evidence="2" type="ORF">Sya03_56580</name>
</gene>
<dbReference type="SMART" id="SM00829">
    <property type="entry name" value="PKS_ER"/>
    <property type="match status" value="1"/>
</dbReference>
<dbReference type="Proteomes" id="UP000652013">
    <property type="component" value="Unassembled WGS sequence"/>
</dbReference>
<dbReference type="AlphaFoldDB" id="A0A8J3YCS2"/>
<comment type="caution">
    <text evidence="2">The sequence shown here is derived from an EMBL/GenBank/DDBJ whole genome shotgun (WGS) entry which is preliminary data.</text>
</comment>
<dbReference type="InterPro" id="IPR011032">
    <property type="entry name" value="GroES-like_sf"/>
</dbReference>
<dbReference type="Pfam" id="PF00107">
    <property type="entry name" value="ADH_zinc_N"/>
    <property type="match status" value="1"/>
</dbReference>
<dbReference type="InterPro" id="IPR036291">
    <property type="entry name" value="NAD(P)-bd_dom_sf"/>
</dbReference>
<dbReference type="InterPro" id="IPR020843">
    <property type="entry name" value="ER"/>
</dbReference>
<dbReference type="InterPro" id="IPR051397">
    <property type="entry name" value="Zn-ADH-like_protein"/>
</dbReference>
<dbReference type="Gene3D" id="3.90.180.10">
    <property type="entry name" value="Medium-chain alcohol dehydrogenases, catalytic domain"/>
    <property type="match status" value="1"/>
</dbReference>
<name>A0A8J3YCS2_9ACTN</name>
<dbReference type="SUPFAM" id="SSF50129">
    <property type="entry name" value="GroES-like"/>
    <property type="match status" value="1"/>
</dbReference>
<feature type="domain" description="Enoyl reductase (ER)" evidence="1">
    <location>
        <begin position="14"/>
        <end position="322"/>
    </location>
</feature>
<dbReference type="InterPro" id="IPR013154">
    <property type="entry name" value="ADH-like_N"/>
</dbReference>
<reference evidence="2" key="1">
    <citation type="submission" date="2021-01" db="EMBL/GenBank/DDBJ databases">
        <title>Whole genome shotgun sequence of Spirilliplanes yamanashiensis NBRC 15828.</title>
        <authorList>
            <person name="Komaki H."/>
            <person name="Tamura T."/>
        </authorList>
    </citation>
    <scope>NUCLEOTIDE SEQUENCE</scope>
    <source>
        <strain evidence="2">NBRC 15828</strain>
    </source>
</reference>
<evidence type="ECO:0000259" key="1">
    <source>
        <dbReference type="SMART" id="SM00829"/>
    </source>
</evidence>